<feature type="region of interest" description="Disordered" evidence="4">
    <location>
        <begin position="1009"/>
        <end position="1064"/>
    </location>
</feature>
<feature type="region of interest" description="Disordered" evidence="4">
    <location>
        <begin position="26"/>
        <end position="55"/>
    </location>
</feature>
<dbReference type="STRING" id="296587.C1FH69"/>
<keyword evidence="3" id="KW-0238">DNA-binding</keyword>
<evidence type="ECO:0008006" key="9">
    <source>
        <dbReference type="Google" id="ProtNLM"/>
    </source>
</evidence>
<dbReference type="GO" id="GO:0006412">
    <property type="term" value="P:translation"/>
    <property type="evidence" value="ECO:0007669"/>
    <property type="project" value="InterPro"/>
</dbReference>
<dbReference type="InterPro" id="IPR036187">
    <property type="entry name" value="DNA_mismatch_repair_MutS_sf"/>
</dbReference>
<evidence type="ECO:0000259" key="6">
    <source>
        <dbReference type="SMART" id="SM00534"/>
    </source>
</evidence>
<dbReference type="PANTHER" id="PTHR48466">
    <property type="entry name" value="OS10G0509000 PROTEIN-RELATED"/>
    <property type="match status" value="1"/>
</dbReference>
<dbReference type="OrthoDB" id="1924787at2759"/>
<dbReference type="GO" id="GO:0003735">
    <property type="term" value="F:structural constituent of ribosome"/>
    <property type="evidence" value="ECO:0007669"/>
    <property type="project" value="InterPro"/>
</dbReference>
<dbReference type="PANTHER" id="PTHR48466:SF2">
    <property type="entry name" value="OS10G0509000 PROTEIN"/>
    <property type="match status" value="1"/>
</dbReference>
<feature type="domain" description="DNA mismatch repair protein MutS core" evidence="5">
    <location>
        <begin position="66"/>
        <end position="446"/>
    </location>
</feature>
<feature type="compositionally biased region" description="Gly residues" evidence="4">
    <location>
        <begin position="1011"/>
        <end position="1021"/>
    </location>
</feature>
<dbReference type="InterPro" id="IPR027417">
    <property type="entry name" value="P-loop_NTPase"/>
</dbReference>
<dbReference type="KEGG" id="mis:MICPUN_61977"/>
<keyword evidence="2" id="KW-0067">ATP-binding</keyword>
<dbReference type="PROSITE" id="PS01108">
    <property type="entry name" value="RIBOSOMAL_L24"/>
    <property type="match status" value="1"/>
</dbReference>
<dbReference type="Pfam" id="PF00488">
    <property type="entry name" value="MutS_V"/>
    <property type="match status" value="1"/>
</dbReference>
<dbReference type="Proteomes" id="UP000002009">
    <property type="component" value="Chromosome 10"/>
</dbReference>
<dbReference type="InterPro" id="IPR045076">
    <property type="entry name" value="MutS"/>
</dbReference>
<dbReference type="GeneID" id="8247064"/>
<dbReference type="GO" id="GO:0005840">
    <property type="term" value="C:ribosome"/>
    <property type="evidence" value="ECO:0007669"/>
    <property type="project" value="InterPro"/>
</dbReference>
<dbReference type="InterPro" id="IPR007696">
    <property type="entry name" value="DNA_mismatch_repair_MutS_core"/>
</dbReference>
<evidence type="ECO:0000256" key="4">
    <source>
        <dbReference type="SAM" id="MobiDB-lite"/>
    </source>
</evidence>
<dbReference type="InParanoid" id="C1FH69"/>
<feature type="region of interest" description="Disordered" evidence="4">
    <location>
        <begin position="461"/>
        <end position="487"/>
    </location>
</feature>
<dbReference type="InterPro" id="IPR005825">
    <property type="entry name" value="Ribosomal_uL24_CS"/>
</dbReference>
<dbReference type="SMART" id="SM00533">
    <property type="entry name" value="MUTSd"/>
    <property type="match status" value="1"/>
</dbReference>
<proteinExistence type="predicted"/>
<keyword evidence="1" id="KW-0547">Nucleotide-binding</keyword>
<dbReference type="GO" id="GO:0030983">
    <property type="term" value="F:mismatched DNA binding"/>
    <property type="evidence" value="ECO:0007669"/>
    <property type="project" value="InterPro"/>
</dbReference>
<feature type="region of interest" description="Disordered" evidence="4">
    <location>
        <begin position="400"/>
        <end position="424"/>
    </location>
</feature>
<evidence type="ECO:0000313" key="8">
    <source>
        <dbReference type="Proteomes" id="UP000002009"/>
    </source>
</evidence>
<dbReference type="Gene3D" id="3.40.50.300">
    <property type="entry name" value="P-loop containing nucleotide triphosphate hydrolases"/>
    <property type="match status" value="1"/>
</dbReference>
<dbReference type="eggNOG" id="ENOG502QT8G">
    <property type="taxonomic scope" value="Eukaryota"/>
</dbReference>
<dbReference type="SUPFAM" id="SSF48334">
    <property type="entry name" value="DNA repair protein MutS, domain III"/>
    <property type="match status" value="1"/>
</dbReference>
<feature type="domain" description="DNA mismatch repair proteins mutS family" evidence="6">
    <location>
        <begin position="524"/>
        <end position="719"/>
    </location>
</feature>
<dbReference type="RefSeq" id="XP_002508514.1">
    <property type="nucleotide sequence ID" value="XM_002508468.1"/>
</dbReference>
<dbReference type="InterPro" id="IPR000432">
    <property type="entry name" value="DNA_mismatch_repair_MutS_C"/>
</dbReference>
<dbReference type="GO" id="GO:0006298">
    <property type="term" value="P:mismatch repair"/>
    <property type="evidence" value="ECO:0007669"/>
    <property type="project" value="InterPro"/>
</dbReference>
<dbReference type="AlphaFoldDB" id="C1FH69"/>
<dbReference type="SUPFAM" id="SSF52540">
    <property type="entry name" value="P-loop containing nucleoside triphosphate hydrolases"/>
    <property type="match status" value="1"/>
</dbReference>
<evidence type="ECO:0000259" key="5">
    <source>
        <dbReference type="SMART" id="SM00533"/>
    </source>
</evidence>
<evidence type="ECO:0000256" key="1">
    <source>
        <dbReference type="ARBA" id="ARBA00022741"/>
    </source>
</evidence>
<dbReference type="EMBL" id="CP001576">
    <property type="protein sequence ID" value="ACO69772.1"/>
    <property type="molecule type" value="Genomic_DNA"/>
</dbReference>
<gene>
    <name evidence="7" type="ORF">MICPUN_61977</name>
</gene>
<organism evidence="7 8">
    <name type="scientific">Micromonas commoda (strain RCC299 / NOUM17 / CCMP2709)</name>
    <name type="common">Picoplanktonic green alga</name>
    <dbReference type="NCBI Taxonomy" id="296587"/>
    <lineage>
        <taxon>Eukaryota</taxon>
        <taxon>Viridiplantae</taxon>
        <taxon>Chlorophyta</taxon>
        <taxon>Mamiellophyceae</taxon>
        <taxon>Mamiellales</taxon>
        <taxon>Mamiellaceae</taxon>
        <taxon>Micromonas</taxon>
    </lineage>
</organism>
<dbReference type="OMA" id="EFRDNAS"/>
<dbReference type="SMART" id="SM00534">
    <property type="entry name" value="MUTSac"/>
    <property type="match status" value="1"/>
</dbReference>
<evidence type="ECO:0000256" key="2">
    <source>
        <dbReference type="ARBA" id="ARBA00022840"/>
    </source>
</evidence>
<evidence type="ECO:0000313" key="7">
    <source>
        <dbReference type="EMBL" id="ACO69772.1"/>
    </source>
</evidence>
<dbReference type="GO" id="GO:0140664">
    <property type="term" value="F:ATP-dependent DNA damage sensor activity"/>
    <property type="evidence" value="ECO:0007669"/>
    <property type="project" value="InterPro"/>
</dbReference>
<sequence length="1064" mass="109966">MSCASPALAACAATRVRTRGEGAARWRLPPSRSGVAPRAAQSATANPARGKDVSPEELAEQSLEACGWGELLEDLAEYASTRLGQEAVRVMQPPEGGAWQSEMLLDETEAAMVMENHLGASIDFGGIMSAEVRRALYKAEKYASLGGDELAAMVAFIASAARLKKTVENVAVNGVPPPELAPLRNIVAAMAPRPEVADAIKQCVDDQGGFKDGASPELRRARSQRAAAEAKLRRALQNANGQVTTHQGRVVLAVTPPAPAGALVVGVAAGGGLVLIEPPGVVLLNGQLAQCVASEESAIDAIRRRLTNTVAAATPDLFVALDVVTRLDVIAARARQASAMNACRPTFVIPPGRAIDPMRGLGGLGFSGGVDGSYDETRALREAREAEKAAMFPSLVAGSTGGGGYRGDDGEDDDFNDGASSGEEDDGAVELLVELAGLRQPVLAAQAIRAQRAARREAAKRAALSKKRTGLDAEGGAPTDDSDVDDDLLLGVGRRGVDPRTYGGDDVARVKGPAPVDVFVPLNARCVVITGPNTGGKTAAMKAVGLASLMARSGLFVPAEMARLPWFDSVLVDIGDSQDLMQSLSTFSARLAKQRAILSAAGPDSLVLMDEVGTGTSPAEGAAIGGALLERLAGVGAGGTDFNRAGLTLATTHHGELKALKYEHPGGYFENAAVEFDEAALAPTYRLLWGVPGRSRALQIAERFGLEPAVVDDARAALGEGRATLEETIGALESARRGADEDIKRALSLLWNVDRTAPRIAAAQARVDAAEEAADVKLASGIARAGRERKTRLAADARRAQVEVAREKRGAALASGATDFATAAAAARAAEAEAERAAAAAKLRPPAKVPSGWCPDVGDPVVVLTTGMQGKVRKVAGSAVTVQAGLMQLKVDVADVRPDTDAPKQRKVTNARAHMPAGTRAAARIDALMGADSRRGAAERKNFTPPPPSFGYDFDAEDDVPTTGDKVRIIGGANKGAVGTVVVDEGGLLTVQTGRAMLKCPVEGVEFASKVGGGGVGGGGGKGKKKKKGGGLPSPSKDIRKASQAPSPKPSGDVNDLMAKFNRK</sequence>
<protein>
    <recommendedName>
        <fullName evidence="9">DNA mismatch repair proteins mutS family domain-containing protein</fullName>
    </recommendedName>
</protein>
<evidence type="ECO:0000256" key="3">
    <source>
        <dbReference type="ARBA" id="ARBA00023125"/>
    </source>
</evidence>
<name>C1FH69_MICCC</name>
<reference evidence="7 8" key="1">
    <citation type="journal article" date="2009" name="Science">
        <title>Green evolution and dynamic adaptations revealed by genomes of the marine picoeukaryotes Micromonas.</title>
        <authorList>
            <person name="Worden A.Z."/>
            <person name="Lee J.H."/>
            <person name="Mock T."/>
            <person name="Rouze P."/>
            <person name="Simmons M.P."/>
            <person name="Aerts A.L."/>
            <person name="Allen A.E."/>
            <person name="Cuvelier M.L."/>
            <person name="Derelle E."/>
            <person name="Everett M.V."/>
            <person name="Foulon E."/>
            <person name="Grimwood J."/>
            <person name="Gundlach H."/>
            <person name="Henrissat B."/>
            <person name="Napoli C."/>
            <person name="McDonald S.M."/>
            <person name="Parker M.S."/>
            <person name="Rombauts S."/>
            <person name="Salamov A."/>
            <person name="Von Dassow P."/>
            <person name="Badger J.H."/>
            <person name="Coutinho P.M."/>
            <person name="Demir E."/>
            <person name="Dubchak I."/>
            <person name="Gentemann C."/>
            <person name="Eikrem W."/>
            <person name="Gready J.E."/>
            <person name="John U."/>
            <person name="Lanier W."/>
            <person name="Lindquist E.A."/>
            <person name="Lucas S."/>
            <person name="Mayer K.F."/>
            <person name="Moreau H."/>
            <person name="Not F."/>
            <person name="Otillar R."/>
            <person name="Panaud O."/>
            <person name="Pangilinan J."/>
            <person name="Paulsen I."/>
            <person name="Piegu B."/>
            <person name="Poliakov A."/>
            <person name="Robbens S."/>
            <person name="Schmutz J."/>
            <person name="Toulza E."/>
            <person name="Wyss T."/>
            <person name="Zelensky A."/>
            <person name="Zhou K."/>
            <person name="Armbrust E.V."/>
            <person name="Bhattacharya D."/>
            <person name="Goodenough U.W."/>
            <person name="Van de Peer Y."/>
            <person name="Grigoriev I.V."/>
        </authorList>
    </citation>
    <scope>NUCLEOTIDE SEQUENCE [LARGE SCALE GENOMIC DNA]</scope>
    <source>
        <strain evidence="8">RCC299 / NOUM17</strain>
    </source>
</reference>
<keyword evidence="8" id="KW-1185">Reference proteome</keyword>
<feature type="compositionally biased region" description="Acidic residues" evidence="4">
    <location>
        <begin position="409"/>
        <end position="424"/>
    </location>
</feature>
<accession>C1FH69</accession>
<dbReference type="GO" id="GO:0005524">
    <property type="term" value="F:ATP binding"/>
    <property type="evidence" value="ECO:0007669"/>
    <property type="project" value="UniProtKB-KW"/>
</dbReference>
<dbReference type="FunCoup" id="C1FH69">
    <property type="interactions" value="6"/>
</dbReference>